<dbReference type="SUPFAM" id="SSF103473">
    <property type="entry name" value="MFS general substrate transporter"/>
    <property type="match status" value="1"/>
</dbReference>
<feature type="transmembrane region" description="Helical" evidence="5">
    <location>
        <begin position="278"/>
        <end position="300"/>
    </location>
</feature>
<sequence length="493" mass="50581">MIGLSVLVTSSAASSLNLALPSVAAGTGATQSQMLWIVDAYTVLMAGLLLAAGALGDRFGRRSILLLGLSMFGLAALVASFVDSPITLIVCRAVMGCAGALVLPTTLSVVTTTLPPERRNTAVGTWTGLAGAGAVLGMLASALLLQFFAWNSIFVLTVILAVIAITGVTLVLPSTRAEDPPKLDLLGAALSLIAISAVVVAILEGPDRGWTDGLVLVLFAVGVIAFASLIWHELRCDEPMIDPRVFRFRGVEVGTVSNFLVTMGSLGFMFMFTQYLQFVGGFSPIQVVCSVLPFALVMIPASRLTPRLAEKYGARTVMCGGFVLTAAAFVIGQFLGTDVDVLLVVLMMVIVGIGMACVSPVATTAIVTSLPEEKQGVASALGQTARSVAGSLGVALIGALLNSGYTSSLSEVIPANAPAEPARAAEASIAAADAIADQIGPQGEALSSAASQAFVDGLGHAFWGAVAIALAGLLYAAVRAPRRGSRSTEFLEP</sequence>
<evidence type="ECO:0000256" key="3">
    <source>
        <dbReference type="ARBA" id="ARBA00022989"/>
    </source>
</evidence>
<dbReference type="Proteomes" id="UP000035065">
    <property type="component" value="Unassembled WGS sequence"/>
</dbReference>
<keyword evidence="4 5" id="KW-0472">Membrane</keyword>
<feature type="transmembrane region" description="Helical" evidence="5">
    <location>
        <begin position="251"/>
        <end position="272"/>
    </location>
</feature>
<feature type="transmembrane region" description="Helical" evidence="5">
    <location>
        <begin position="126"/>
        <end position="147"/>
    </location>
</feature>
<name>F1YGW9_9ACTN</name>
<dbReference type="Pfam" id="PF07690">
    <property type="entry name" value="MFS_1"/>
    <property type="match status" value="1"/>
</dbReference>
<feature type="transmembrane region" description="Helical" evidence="5">
    <location>
        <begin position="312"/>
        <end position="335"/>
    </location>
</feature>
<feature type="domain" description="Major facilitator superfamily (MFS) profile" evidence="7">
    <location>
        <begin position="1"/>
        <end position="484"/>
    </location>
</feature>
<dbReference type="PROSITE" id="PS50850">
    <property type="entry name" value="MFS"/>
    <property type="match status" value="1"/>
</dbReference>
<feature type="transmembrane region" description="Helical" evidence="5">
    <location>
        <begin position="388"/>
        <end position="405"/>
    </location>
</feature>
<dbReference type="InterPro" id="IPR011701">
    <property type="entry name" value="MFS"/>
</dbReference>
<feature type="transmembrane region" description="Helical" evidence="5">
    <location>
        <begin position="93"/>
        <end position="114"/>
    </location>
</feature>
<feature type="transmembrane region" description="Helical" evidence="5">
    <location>
        <begin position="341"/>
        <end position="367"/>
    </location>
</feature>
<feature type="transmembrane region" description="Helical" evidence="5">
    <location>
        <begin position="34"/>
        <end position="56"/>
    </location>
</feature>
<evidence type="ECO:0000259" key="7">
    <source>
        <dbReference type="PROSITE" id="PS50850"/>
    </source>
</evidence>
<proteinExistence type="predicted"/>
<dbReference type="GO" id="GO:0005886">
    <property type="term" value="C:plasma membrane"/>
    <property type="evidence" value="ECO:0007669"/>
    <property type="project" value="UniProtKB-SubCell"/>
</dbReference>
<keyword evidence="2 5" id="KW-0812">Transmembrane</keyword>
<dbReference type="Gene3D" id="1.20.1250.20">
    <property type="entry name" value="MFS general substrate transporter like domains"/>
    <property type="match status" value="1"/>
</dbReference>
<evidence type="ECO:0000256" key="5">
    <source>
        <dbReference type="SAM" id="Phobius"/>
    </source>
</evidence>
<evidence type="ECO:0000256" key="2">
    <source>
        <dbReference type="ARBA" id="ARBA00022692"/>
    </source>
</evidence>
<evidence type="ECO:0000256" key="4">
    <source>
        <dbReference type="ARBA" id="ARBA00023136"/>
    </source>
</evidence>
<keyword evidence="9" id="KW-1185">Reference proteome</keyword>
<dbReference type="EMBL" id="AEUD01000003">
    <property type="protein sequence ID" value="EGD56267.1"/>
    <property type="molecule type" value="Genomic_DNA"/>
</dbReference>
<dbReference type="PANTHER" id="PTHR42718">
    <property type="entry name" value="MAJOR FACILITATOR SUPERFAMILY MULTIDRUG TRANSPORTER MFSC"/>
    <property type="match status" value="1"/>
</dbReference>
<evidence type="ECO:0000313" key="9">
    <source>
        <dbReference type="Proteomes" id="UP000035065"/>
    </source>
</evidence>
<protein>
    <submittedName>
        <fullName evidence="8">Major facilitator superfamily MFS_1</fullName>
    </submittedName>
</protein>
<comment type="caution">
    <text evidence="8">The sequence shown here is derived from an EMBL/GenBank/DDBJ whole genome shotgun (WGS) entry which is preliminary data.</text>
</comment>
<dbReference type="PANTHER" id="PTHR42718:SF42">
    <property type="entry name" value="EXPORT PROTEIN"/>
    <property type="match status" value="1"/>
</dbReference>
<comment type="subcellular location">
    <subcellularLocation>
        <location evidence="1">Cell membrane</location>
        <topology evidence="1">Multi-pass membrane protein</topology>
    </subcellularLocation>
</comment>
<accession>F1YGW9</accession>
<evidence type="ECO:0000256" key="6">
    <source>
        <dbReference type="SAM" id="SignalP"/>
    </source>
</evidence>
<dbReference type="Gene3D" id="1.20.1720.10">
    <property type="entry name" value="Multidrug resistance protein D"/>
    <property type="match status" value="1"/>
</dbReference>
<dbReference type="CDD" id="cd17321">
    <property type="entry name" value="MFS_MMR_MDR_like"/>
    <property type="match status" value="1"/>
</dbReference>
<organism evidence="8 9">
    <name type="scientific">Gordonia neofelifaecis NRRL B-59395</name>
    <dbReference type="NCBI Taxonomy" id="644548"/>
    <lineage>
        <taxon>Bacteria</taxon>
        <taxon>Bacillati</taxon>
        <taxon>Actinomycetota</taxon>
        <taxon>Actinomycetes</taxon>
        <taxon>Mycobacteriales</taxon>
        <taxon>Gordoniaceae</taxon>
        <taxon>Gordonia</taxon>
    </lineage>
</organism>
<evidence type="ECO:0000313" key="8">
    <source>
        <dbReference type="EMBL" id="EGD56267.1"/>
    </source>
</evidence>
<dbReference type="GO" id="GO:0022857">
    <property type="term" value="F:transmembrane transporter activity"/>
    <property type="evidence" value="ECO:0007669"/>
    <property type="project" value="InterPro"/>
</dbReference>
<dbReference type="eggNOG" id="COG0477">
    <property type="taxonomic scope" value="Bacteria"/>
</dbReference>
<dbReference type="InterPro" id="IPR036259">
    <property type="entry name" value="MFS_trans_sf"/>
</dbReference>
<feature type="transmembrane region" description="Helical" evidence="5">
    <location>
        <begin position="185"/>
        <end position="203"/>
    </location>
</feature>
<dbReference type="AlphaFoldDB" id="F1YGW9"/>
<dbReference type="STRING" id="644548.SCNU_05436"/>
<gene>
    <name evidence="8" type="ORF">SCNU_05436</name>
</gene>
<feature type="signal peptide" evidence="6">
    <location>
        <begin position="1"/>
        <end position="24"/>
    </location>
</feature>
<keyword evidence="3 5" id="KW-1133">Transmembrane helix</keyword>
<feature type="transmembrane region" description="Helical" evidence="5">
    <location>
        <begin position="461"/>
        <end position="478"/>
    </location>
</feature>
<evidence type="ECO:0000256" key="1">
    <source>
        <dbReference type="ARBA" id="ARBA00004651"/>
    </source>
</evidence>
<dbReference type="InterPro" id="IPR020846">
    <property type="entry name" value="MFS_dom"/>
</dbReference>
<feature type="transmembrane region" description="Helical" evidence="5">
    <location>
        <begin position="63"/>
        <end position="81"/>
    </location>
</feature>
<feature type="transmembrane region" description="Helical" evidence="5">
    <location>
        <begin position="209"/>
        <end position="231"/>
    </location>
</feature>
<feature type="transmembrane region" description="Helical" evidence="5">
    <location>
        <begin position="153"/>
        <end position="173"/>
    </location>
</feature>
<feature type="chain" id="PRO_5003272005" evidence="6">
    <location>
        <begin position="25"/>
        <end position="493"/>
    </location>
</feature>
<keyword evidence="6" id="KW-0732">Signal</keyword>
<reference evidence="8 9" key="1">
    <citation type="journal article" date="2011" name="J. Bacteriol.">
        <title>Draft Genome Sequence of Gordonia neofelifaecis NRRL B-59395, a Cholesterol-Degrading Actinomycete.</title>
        <authorList>
            <person name="Ge F."/>
            <person name="Li W."/>
            <person name="Chen G."/>
            <person name="Liu Y."/>
            <person name="Zhang G."/>
            <person name="Yong B."/>
            <person name="Wang Q."/>
            <person name="Wang N."/>
            <person name="Huang Z."/>
            <person name="Li W."/>
            <person name="Wang J."/>
            <person name="Wu C."/>
            <person name="Xie Q."/>
            <person name="Liu G."/>
        </authorList>
    </citation>
    <scope>NUCLEOTIDE SEQUENCE [LARGE SCALE GENOMIC DNA]</scope>
    <source>
        <strain evidence="8 9">NRRL B-59395</strain>
    </source>
</reference>